<dbReference type="HOGENOM" id="CLU_703518_0_0_11"/>
<dbReference type="Pfam" id="PF04909">
    <property type="entry name" value="Amidohydro_2"/>
    <property type="match status" value="1"/>
</dbReference>
<organism evidence="3 4">
    <name type="scientific">Mycolicibacterium rhodesiae (strain NBB3)</name>
    <name type="common">Mycobacterium rhodesiae</name>
    <dbReference type="NCBI Taxonomy" id="710685"/>
    <lineage>
        <taxon>Bacteria</taxon>
        <taxon>Bacillati</taxon>
        <taxon>Actinomycetota</taxon>
        <taxon>Actinomycetes</taxon>
        <taxon>Mycobacteriales</taxon>
        <taxon>Mycobacteriaceae</taxon>
        <taxon>Mycolicibacterium</taxon>
    </lineage>
</organism>
<gene>
    <name evidence="3" type="ordered locus">MycrhN_2583</name>
</gene>
<sequence>MRRWRALCAASAMVVVSGAWAVPSLADAGCFDRTTQPYTSVVDSHFHLRPFGGPGIPLTEMGEYWRQTGVRYVNLYGIGQILPVDSPCIYYLDCLGTPVLPSPKNDVENAQDVAQTNVDGVHLTLSMTFPDLANPGGILDQMRQLDSAYPGKFHWMGEVNLMKQALLGNGAQPATLGAIVSWSPFMDELRRRDMPINIHSDLGNDADPLKFLYLMETVLTLYPENKIVWAHMGLSNELKTIDPALHIATLRRVMDQHPNLYLDISWRVLEDSYFSRGPVREQYVPFFDQYSSRVIPGTDFVASRKKDFAVYAEELDVTSRINKYLNDKAFRDIALGQSYFDLLGLPEQAPPVCAA</sequence>
<dbReference type="InterPro" id="IPR032466">
    <property type="entry name" value="Metal_Hydrolase"/>
</dbReference>
<dbReference type="InterPro" id="IPR006680">
    <property type="entry name" value="Amidohydro-rel"/>
</dbReference>
<dbReference type="STRING" id="710685.MycrhN_2583"/>
<evidence type="ECO:0000259" key="2">
    <source>
        <dbReference type="Pfam" id="PF04909"/>
    </source>
</evidence>
<reference evidence="3 4" key="1">
    <citation type="submission" date="2011-12" db="EMBL/GenBank/DDBJ databases">
        <title>Complete sequence of Mycobacterium rhodesiae NBB3.</title>
        <authorList>
            <consortium name="US DOE Joint Genome Institute"/>
            <person name="Lucas S."/>
            <person name="Han J."/>
            <person name="Lapidus A."/>
            <person name="Cheng J.-F."/>
            <person name="Goodwin L."/>
            <person name="Pitluck S."/>
            <person name="Peters L."/>
            <person name="Mikhailova N."/>
            <person name="Gu W."/>
            <person name="Detter J.C."/>
            <person name="Han C."/>
            <person name="Tapia R."/>
            <person name="Land M."/>
            <person name="Hauser L."/>
            <person name="Kyrpides N."/>
            <person name="Ivanova N."/>
            <person name="Pagani I."/>
            <person name="Mattes T."/>
            <person name="Holmes A."/>
            <person name="Rutledge P."/>
            <person name="Paulsen I."/>
            <person name="Coleman N."/>
            <person name="Woyke T."/>
        </authorList>
    </citation>
    <scope>NUCLEOTIDE SEQUENCE [LARGE SCALE GENOMIC DNA]</scope>
    <source>
        <strain evidence="3 4">NBB3</strain>
    </source>
</reference>
<dbReference type="Gene3D" id="3.20.20.140">
    <property type="entry name" value="Metal-dependent hydrolases"/>
    <property type="match status" value="1"/>
</dbReference>
<keyword evidence="4" id="KW-1185">Reference proteome</keyword>
<protein>
    <submittedName>
        <fullName evidence="3">Putative TIM-barrel fold metal-dependent hydrolase</fullName>
    </submittedName>
</protein>
<dbReference type="SUPFAM" id="SSF51556">
    <property type="entry name" value="Metallo-dependent hydrolases"/>
    <property type="match status" value="1"/>
</dbReference>
<feature type="chain" id="PRO_5038717912" evidence="1">
    <location>
        <begin position="22"/>
        <end position="355"/>
    </location>
</feature>
<dbReference type="OrthoDB" id="3982782at2"/>
<evidence type="ECO:0000313" key="3">
    <source>
        <dbReference type="EMBL" id="AEV73168.1"/>
    </source>
</evidence>
<evidence type="ECO:0000256" key="1">
    <source>
        <dbReference type="SAM" id="SignalP"/>
    </source>
</evidence>
<dbReference type="GO" id="GO:0016787">
    <property type="term" value="F:hydrolase activity"/>
    <property type="evidence" value="ECO:0007669"/>
    <property type="project" value="UniProtKB-KW"/>
</dbReference>
<feature type="domain" description="Amidohydrolase-related" evidence="2">
    <location>
        <begin position="181"/>
        <end position="303"/>
    </location>
</feature>
<proteinExistence type="predicted"/>
<name>G8RXC0_MYCRN</name>
<dbReference type="KEGG" id="mrh:MycrhN_2583"/>
<dbReference type="Proteomes" id="UP000005442">
    <property type="component" value="Chromosome"/>
</dbReference>
<dbReference type="PATRIC" id="fig|710685.3.peg.2575"/>
<dbReference type="eggNOG" id="COG2159">
    <property type="taxonomic scope" value="Bacteria"/>
</dbReference>
<keyword evidence="1" id="KW-0732">Signal</keyword>
<dbReference type="RefSeq" id="WP_014210978.1">
    <property type="nucleotide sequence ID" value="NC_016604.1"/>
</dbReference>
<evidence type="ECO:0000313" key="4">
    <source>
        <dbReference type="Proteomes" id="UP000005442"/>
    </source>
</evidence>
<dbReference type="AlphaFoldDB" id="G8RXC0"/>
<accession>G8RXC0</accession>
<keyword evidence="3" id="KW-0378">Hydrolase</keyword>
<feature type="signal peptide" evidence="1">
    <location>
        <begin position="1"/>
        <end position="21"/>
    </location>
</feature>
<dbReference type="EMBL" id="CP003169">
    <property type="protein sequence ID" value="AEV73168.1"/>
    <property type="molecule type" value="Genomic_DNA"/>
</dbReference>